<comment type="caution">
    <text evidence="3">The sequence shown here is derived from an EMBL/GenBank/DDBJ whole genome shotgun (WGS) entry which is preliminary data.</text>
</comment>
<evidence type="ECO:0008006" key="5">
    <source>
        <dbReference type="Google" id="ProtNLM"/>
    </source>
</evidence>
<evidence type="ECO:0000256" key="2">
    <source>
        <dbReference type="SAM" id="SignalP"/>
    </source>
</evidence>
<evidence type="ECO:0000313" key="4">
    <source>
        <dbReference type="Proteomes" id="UP000257139"/>
    </source>
</evidence>
<gene>
    <name evidence="3" type="ORF">CBM2594_U30063</name>
</gene>
<protein>
    <recommendedName>
        <fullName evidence="5">Secreted protein</fullName>
    </recommendedName>
</protein>
<evidence type="ECO:0000256" key="1">
    <source>
        <dbReference type="SAM" id="MobiDB-lite"/>
    </source>
</evidence>
<reference evidence="3 4" key="1">
    <citation type="submission" date="2018-01" db="EMBL/GenBank/DDBJ databases">
        <authorList>
            <person name="Clerissi C."/>
        </authorList>
    </citation>
    <scope>NUCLEOTIDE SEQUENCE [LARGE SCALE GENOMIC DNA]</scope>
    <source>
        <strain evidence="3">Cupriavidus taiwanensis STM 6021</strain>
    </source>
</reference>
<feature type="region of interest" description="Disordered" evidence="1">
    <location>
        <begin position="55"/>
        <end position="93"/>
    </location>
</feature>
<proteinExistence type="predicted"/>
<dbReference type="Proteomes" id="UP000257139">
    <property type="component" value="Unassembled WGS sequence"/>
</dbReference>
<feature type="chain" id="PRO_5030531463" description="Secreted protein" evidence="2">
    <location>
        <begin position="20"/>
        <end position="93"/>
    </location>
</feature>
<dbReference type="EMBL" id="OGUU01000050">
    <property type="protein sequence ID" value="SPC26041.1"/>
    <property type="molecule type" value="Genomic_DNA"/>
</dbReference>
<evidence type="ECO:0000313" key="3">
    <source>
        <dbReference type="EMBL" id="SPC26041.1"/>
    </source>
</evidence>
<organism evidence="3 4">
    <name type="scientific">Cupriavidus taiwanensis</name>
    <dbReference type="NCBI Taxonomy" id="164546"/>
    <lineage>
        <taxon>Bacteria</taxon>
        <taxon>Pseudomonadati</taxon>
        <taxon>Pseudomonadota</taxon>
        <taxon>Betaproteobacteria</taxon>
        <taxon>Burkholderiales</taxon>
        <taxon>Burkholderiaceae</taxon>
        <taxon>Cupriavidus</taxon>
    </lineage>
</organism>
<name>A0A7Z7NQG3_9BURK</name>
<feature type="compositionally biased region" description="Polar residues" evidence="1">
    <location>
        <begin position="67"/>
        <end position="81"/>
    </location>
</feature>
<sequence>MISAVACSALLAYALPAPATGDRLSEKPTQWHTLAIGHSDTGYASRDQRVAWAANPRHRTAKHPSKQESAASTPEPSSRDASSAVAAPKPPCQ</sequence>
<keyword evidence="2" id="KW-0732">Signal</keyword>
<dbReference type="AlphaFoldDB" id="A0A7Z7NQG3"/>
<accession>A0A7Z7NQG3</accession>
<feature type="signal peptide" evidence="2">
    <location>
        <begin position="1"/>
        <end position="19"/>
    </location>
</feature>